<protein>
    <submittedName>
        <fullName evidence="2">Xylose isomerase-like TIM barrel</fullName>
    </submittedName>
</protein>
<comment type="caution">
    <text evidence="2">The sequence shown here is derived from an EMBL/GenBank/DDBJ whole genome shotgun (WGS) entry which is preliminary data.</text>
</comment>
<dbReference type="InterPro" id="IPR013022">
    <property type="entry name" value="Xyl_isomerase-like_TIM-brl"/>
</dbReference>
<keyword evidence="3" id="KW-1185">Reference proteome</keyword>
<dbReference type="OrthoDB" id="9815124at2"/>
<accession>A0A1V4IWX9</accession>
<evidence type="ECO:0000313" key="2">
    <source>
        <dbReference type="EMBL" id="OPJ64264.1"/>
    </source>
</evidence>
<evidence type="ECO:0000259" key="1">
    <source>
        <dbReference type="Pfam" id="PF01261"/>
    </source>
</evidence>
<dbReference type="SUPFAM" id="SSF51658">
    <property type="entry name" value="Xylose isomerase-like"/>
    <property type="match status" value="1"/>
</dbReference>
<reference evidence="2 3" key="1">
    <citation type="submission" date="2017-03" db="EMBL/GenBank/DDBJ databases">
        <title>Genome sequence of Clostridium chromiireducens DSM 23318.</title>
        <authorList>
            <person name="Poehlein A."/>
            <person name="Daniel R."/>
        </authorList>
    </citation>
    <scope>NUCLEOTIDE SEQUENCE [LARGE SCALE GENOMIC DNA]</scope>
    <source>
        <strain evidence="2 3">DSM 23318</strain>
    </source>
</reference>
<name>A0A1V4IWX9_9CLOT</name>
<dbReference type="EMBL" id="MZGT01000013">
    <property type="protein sequence ID" value="OPJ64264.1"/>
    <property type="molecule type" value="Genomic_DNA"/>
</dbReference>
<dbReference type="Pfam" id="PF01261">
    <property type="entry name" value="AP_endonuc_2"/>
    <property type="match status" value="1"/>
</dbReference>
<organism evidence="2 3">
    <name type="scientific">Clostridium chromiireducens</name>
    <dbReference type="NCBI Taxonomy" id="225345"/>
    <lineage>
        <taxon>Bacteria</taxon>
        <taxon>Bacillati</taxon>
        <taxon>Bacillota</taxon>
        <taxon>Clostridia</taxon>
        <taxon>Eubacteriales</taxon>
        <taxon>Clostridiaceae</taxon>
        <taxon>Clostridium</taxon>
    </lineage>
</organism>
<evidence type="ECO:0000313" key="3">
    <source>
        <dbReference type="Proteomes" id="UP000191056"/>
    </source>
</evidence>
<dbReference type="Proteomes" id="UP000191056">
    <property type="component" value="Unassembled WGS sequence"/>
</dbReference>
<gene>
    <name evidence="2" type="ORF">CLCHR_12350</name>
</gene>
<feature type="domain" description="Xylose isomerase-like TIM barrel" evidence="1">
    <location>
        <begin position="42"/>
        <end position="242"/>
    </location>
</feature>
<dbReference type="STRING" id="225345.CLCHR_12350"/>
<dbReference type="InterPro" id="IPR036237">
    <property type="entry name" value="Xyl_isomerase-like_sf"/>
</dbReference>
<keyword evidence="2" id="KW-0413">Isomerase</keyword>
<proteinExistence type="predicted"/>
<dbReference type="RefSeq" id="WP_079438819.1">
    <property type="nucleotide sequence ID" value="NZ_MZGT01000013.1"/>
</dbReference>
<sequence>MNQLGINLLVFKNDLDNGIEQGKILSNIGNLGVAIAEIRREYLKKSNEELKEISRLAKELNIEIYYSVPEKIACEKRINSNIKVYFEEAKQLGSTHIKFNIGDLENLDLDEMKKLEDIINYFNIKVTIENDQTPENGNLKCVTNAINFINTNSLSIGYTFDLGNWYWQKEDPKNAFDILKSNITVFHLKNVDFLNDNLNTTLLSKGKIDWKSMINKLPKDVPVIIEYPIKEEEILDEIAQIKEVLTH</sequence>
<dbReference type="GO" id="GO:0016853">
    <property type="term" value="F:isomerase activity"/>
    <property type="evidence" value="ECO:0007669"/>
    <property type="project" value="UniProtKB-KW"/>
</dbReference>
<dbReference type="Gene3D" id="3.20.20.150">
    <property type="entry name" value="Divalent-metal-dependent TIM barrel enzymes"/>
    <property type="match status" value="1"/>
</dbReference>
<dbReference type="AlphaFoldDB" id="A0A1V4IWX9"/>